<keyword evidence="9 10" id="KW-0472">Membrane</keyword>
<evidence type="ECO:0000256" key="4">
    <source>
        <dbReference type="ARBA" id="ARBA00022729"/>
    </source>
</evidence>
<evidence type="ECO:0000256" key="1">
    <source>
        <dbReference type="ARBA" id="ARBA00004370"/>
    </source>
</evidence>
<evidence type="ECO:0000256" key="2">
    <source>
        <dbReference type="ARBA" id="ARBA00022614"/>
    </source>
</evidence>
<evidence type="ECO:0000256" key="9">
    <source>
        <dbReference type="ARBA" id="ARBA00023136"/>
    </source>
</evidence>
<dbReference type="GO" id="GO:0016020">
    <property type="term" value="C:membrane"/>
    <property type="evidence" value="ECO:0007669"/>
    <property type="project" value="UniProtKB-SubCell"/>
</dbReference>
<dbReference type="InterPro" id="IPR001245">
    <property type="entry name" value="Ser-Thr/Tyr_kinase_cat_dom"/>
</dbReference>
<feature type="domain" description="Protein kinase" evidence="12">
    <location>
        <begin position="286"/>
        <end position="533"/>
    </location>
</feature>
<evidence type="ECO:0000256" key="3">
    <source>
        <dbReference type="ARBA" id="ARBA00022692"/>
    </source>
</evidence>
<reference evidence="13" key="1">
    <citation type="submission" date="2018-01" db="EMBL/GenBank/DDBJ databases">
        <authorList>
            <person name="Mao J.F."/>
        </authorList>
    </citation>
    <scope>NUCLEOTIDE SEQUENCE</scope>
    <source>
        <strain evidence="13">Huo1</strain>
        <tissue evidence="13">Leaf</tissue>
    </source>
</reference>
<proteinExistence type="predicted"/>
<reference evidence="13" key="2">
    <citation type="submission" date="2020-08" db="EMBL/GenBank/DDBJ databases">
        <title>Plant Genome Project.</title>
        <authorList>
            <person name="Zhang R.-G."/>
        </authorList>
    </citation>
    <scope>NUCLEOTIDE SEQUENCE</scope>
    <source>
        <strain evidence="13">Huo1</strain>
        <tissue evidence="13">Leaf</tissue>
    </source>
</reference>
<dbReference type="GO" id="GO:0005524">
    <property type="term" value="F:ATP binding"/>
    <property type="evidence" value="ECO:0007669"/>
    <property type="project" value="UniProtKB-KW"/>
</dbReference>
<dbReference type="SUPFAM" id="SSF52058">
    <property type="entry name" value="L domain-like"/>
    <property type="match status" value="1"/>
</dbReference>
<dbReference type="Pfam" id="PF08263">
    <property type="entry name" value="LRRNT_2"/>
    <property type="match status" value="1"/>
</dbReference>
<dbReference type="InterPro" id="IPR032675">
    <property type="entry name" value="LRR_dom_sf"/>
</dbReference>
<feature type="signal peptide" evidence="11">
    <location>
        <begin position="1"/>
        <end position="22"/>
    </location>
</feature>
<keyword evidence="5" id="KW-0677">Repeat</keyword>
<comment type="caution">
    <text evidence="13">The sequence shown here is derived from an EMBL/GenBank/DDBJ whole genome shotgun (WGS) entry which is preliminary data.</text>
</comment>
<dbReference type="Pfam" id="PF13855">
    <property type="entry name" value="LRR_8"/>
    <property type="match status" value="1"/>
</dbReference>
<evidence type="ECO:0000256" key="10">
    <source>
        <dbReference type="SAM" id="Phobius"/>
    </source>
</evidence>
<keyword evidence="6" id="KW-0547">Nucleotide-binding</keyword>
<organism evidence="13">
    <name type="scientific">Salvia splendens</name>
    <name type="common">Scarlet sage</name>
    <dbReference type="NCBI Taxonomy" id="180675"/>
    <lineage>
        <taxon>Eukaryota</taxon>
        <taxon>Viridiplantae</taxon>
        <taxon>Streptophyta</taxon>
        <taxon>Embryophyta</taxon>
        <taxon>Tracheophyta</taxon>
        <taxon>Spermatophyta</taxon>
        <taxon>Magnoliopsida</taxon>
        <taxon>eudicotyledons</taxon>
        <taxon>Gunneridae</taxon>
        <taxon>Pentapetalae</taxon>
        <taxon>asterids</taxon>
        <taxon>lamiids</taxon>
        <taxon>Lamiales</taxon>
        <taxon>Lamiaceae</taxon>
        <taxon>Nepetoideae</taxon>
        <taxon>Mentheae</taxon>
        <taxon>Salviinae</taxon>
        <taxon>Salvia</taxon>
        <taxon>Salvia subgen. Calosphace</taxon>
        <taxon>core Calosphace</taxon>
    </lineage>
</organism>
<dbReference type="GO" id="GO:0004672">
    <property type="term" value="F:protein kinase activity"/>
    <property type="evidence" value="ECO:0007669"/>
    <property type="project" value="InterPro"/>
</dbReference>
<keyword evidence="8 10" id="KW-1133">Transmembrane helix</keyword>
<dbReference type="InterPro" id="IPR011009">
    <property type="entry name" value="Kinase-like_dom_sf"/>
</dbReference>
<evidence type="ECO:0000259" key="12">
    <source>
        <dbReference type="PROSITE" id="PS50011"/>
    </source>
</evidence>
<evidence type="ECO:0000256" key="8">
    <source>
        <dbReference type="ARBA" id="ARBA00022989"/>
    </source>
</evidence>
<evidence type="ECO:0000313" key="13">
    <source>
        <dbReference type="EMBL" id="KAG6401144.1"/>
    </source>
</evidence>
<feature type="chain" id="PRO_5036487179" description="Protein kinase domain-containing protein" evidence="11">
    <location>
        <begin position="23"/>
        <end position="537"/>
    </location>
</feature>
<keyword evidence="4 11" id="KW-0732">Signal</keyword>
<keyword evidence="14" id="KW-1185">Reference proteome</keyword>
<dbReference type="AlphaFoldDB" id="A0A8X8ZEJ9"/>
<sequence length="537" mass="58669">MALFNFHHLFISLLLLLPSVTPDIASDRASLVALRAAVGGRVLLWNLSSPTPCSWPGVVCSPDKSSVIELHLPATGLSGRLPPNTISNLTNLHTLSLRHNSLSGPLPPDVFSSLRNLYLQHNSLTAALPGSLIRAKSLVRLNLAHNNFSGPIPPSFNNLTRLGTLYLEHNSFSGSIPSLRLPALVQFDVSNNNLTGRIPRRLSRFPKASFAGNSLCSTPLDSCADELPESMLIFCIAIGCIVCLCLISLLICYLCRIIRRSRKGKEKGLVMLGKKAWNFDVEKLLGASAEVLGNGTFGPTYKVDPDPETDLGPTVAVKKLRLHVNMGEKQFTAKMKEIVRMDHPNIVPLGAYYCNRDHKLVIYDFLPMGSLSAVLHGGGPSASHGNIKSSNILLTDSYEARVSESGLVHLGCSATPNLGYRAPEATDPENVSQKADVYSFGIFVLELVTGEAPGIDEEGVDLAGRVKSMLQQEWRTKVLEMEVVRYEYESEEVEDMVELLQLGLDCTATHPDNRPTMPRVVAKIQRLCSHNVVVDHQ</sequence>
<evidence type="ECO:0000256" key="11">
    <source>
        <dbReference type="SAM" id="SignalP"/>
    </source>
</evidence>
<comment type="subcellular location">
    <subcellularLocation>
        <location evidence="1">Membrane</location>
    </subcellularLocation>
</comment>
<evidence type="ECO:0000313" key="14">
    <source>
        <dbReference type="Proteomes" id="UP000298416"/>
    </source>
</evidence>
<dbReference type="Proteomes" id="UP000298416">
    <property type="component" value="Unassembled WGS sequence"/>
</dbReference>
<dbReference type="EMBL" id="PNBA02000014">
    <property type="protein sequence ID" value="KAG6401144.1"/>
    <property type="molecule type" value="Genomic_DNA"/>
</dbReference>
<dbReference type="PROSITE" id="PS50011">
    <property type="entry name" value="PROTEIN_KINASE_DOM"/>
    <property type="match status" value="1"/>
</dbReference>
<dbReference type="InterPro" id="IPR000719">
    <property type="entry name" value="Prot_kinase_dom"/>
</dbReference>
<name>A0A8X8ZEJ9_SALSN</name>
<dbReference type="PANTHER" id="PTHR48010">
    <property type="entry name" value="OS05G0588300 PROTEIN"/>
    <property type="match status" value="1"/>
</dbReference>
<dbReference type="InterPro" id="IPR050994">
    <property type="entry name" value="At_inactive_RLKs"/>
</dbReference>
<evidence type="ECO:0000256" key="7">
    <source>
        <dbReference type="ARBA" id="ARBA00022840"/>
    </source>
</evidence>
<gene>
    <name evidence="13" type="ORF">SASPL_137989</name>
</gene>
<evidence type="ECO:0000256" key="6">
    <source>
        <dbReference type="ARBA" id="ARBA00022741"/>
    </source>
</evidence>
<keyword evidence="3 10" id="KW-0812">Transmembrane</keyword>
<dbReference type="Gene3D" id="1.10.510.10">
    <property type="entry name" value="Transferase(Phosphotransferase) domain 1"/>
    <property type="match status" value="1"/>
</dbReference>
<protein>
    <recommendedName>
        <fullName evidence="12">Protein kinase domain-containing protein</fullName>
    </recommendedName>
</protein>
<dbReference type="Gene3D" id="3.30.200.20">
    <property type="entry name" value="Phosphorylase Kinase, domain 1"/>
    <property type="match status" value="1"/>
</dbReference>
<dbReference type="Gene3D" id="3.80.10.10">
    <property type="entry name" value="Ribonuclease Inhibitor"/>
    <property type="match status" value="2"/>
</dbReference>
<dbReference type="InterPro" id="IPR001611">
    <property type="entry name" value="Leu-rich_rpt"/>
</dbReference>
<feature type="transmembrane region" description="Helical" evidence="10">
    <location>
        <begin position="231"/>
        <end position="255"/>
    </location>
</feature>
<dbReference type="PANTHER" id="PTHR48010:SF32">
    <property type="entry name" value="PROTEIN KINASE DOMAIN-CONTAINING PROTEIN"/>
    <property type="match status" value="1"/>
</dbReference>
<keyword evidence="2" id="KW-0433">Leucine-rich repeat</keyword>
<dbReference type="FunFam" id="3.80.10.10:FF:000234">
    <property type="entry name" value="Probable inactive receptor kinase RLK902"/>
    <property type="match status" value="1"/>
</dbReference>
<dbReference type="SUPFAM" id="SSF56112">
    <property type="entry name" value="Protein kinase-like (PK-like)"/>
    <property type="match status" value="1"/>
</dbReference>
<dbReference type="InterPro" id="IPR013210">
    <property type="entry name" value="LRR_N_plant-typ"/>
</dbReference>
<evidence type="ECO:0000256" key="5">
    <source>
        <dbReference type="ARBA" id="ARBA00022737"/>
    </source>
</evidence>
<dbReference type="Pfam" id="PF07714">
    <property type="entry name" value="PK_Tyr_Ser-Thr"/>
    <property type="match status" value="2"/>
</dbReference>
<accession>A0A8X8ZEJ9</accession>
<keyword evidence="7" id="KW-0067">ATP-binding</keyword>
<dbReference type="Pfam" id="PF00560">
    <property type="entry name" value="LRR_1"/>
    <property type="match status" value="2"/>
</dbReference>